<dbReference type="EMBL" id="UINC01001596">
    <property type="protein sequence ID" value="SUZ84574.1"/>
    <property type="molecule type" value="Genomic_DNA"/>
</dbReference>
<organism evidence="2">
    <name type="scientific">marine metagenome</name>
    <dbReference type="NCBI Taxonomy" id="408172"/>
    <lineage>
        <taxon>unclassified sequences</taxon>
        <taxon>metagenomes</taxon>
        <taxon>ecological metagenomes</taxon>
    </lineage>
</organism>
<proteinExistence type="predicted"/>
<feature type="non-terminal residue" evidence="2">
    <location>
        <position position="43"/>
    </location>
</feature>
<protein>
    <submittedName>
        <fullName evidence="2">Uncharacterized protein</fullName>
    </submittedName>
</protein>
<name>A0A381R025_9ZZZZ</name>
<sequence>MEPETPLKITPTSPPLSRGRPTKALSSSERKFSLRWLLVVLAF</sequence>
<accession>A0A381R025</accession>
<dbReference type="AlphaFoldDB" id="A0A381R025"/>
<gene>
    <name evidence="2" type="ORF">METZ01_LOCUS37428</name>
</gene>
<reference evidence="2" key="1">
    <citation type="submission" date="2018-05" db="EMBL/GenBank/DDBJ databases">
        <authorList>
            <person name="Lanie J.A."/>
            <person name="Ng W.-L."/>
            <person name="Kazmierczak K.M."/>
            <person name="Andrzejewski T.M."/>
            <person name="Davidsen T.M."/>
            <person name="Wayne K.J."/>
            <person name="Tettelin H."/>
            <person name="Glass J.I."/>
            <person name="Rusch D."/>
            <person name="Podicherti R."/>
            <person name="Tsui H.-C.T."/>
            <person name="Winkler M.E."/>
        </authorList>
    </citation>
    <scope>NUCLEOTIDE SEQUENCE</scope>
</reference>
<evidence type="ECO:0000313" key="2">
    <source>
        <dbReference type="EMBL" id="SUZ84574.1"/>
    </source>
</evidence>
<evidence type="ECO:0000256" key="1">
    <source>
        <dbReference type="SAM" id="MobiDB-lite"/>
    </source>
</evidence>
<feature type="region of interest" description="Disordered" evidence="1">
    <location>
        <begin position="1"/>
        <end position="29"/>
    </location>
</feature>